<keyword evidence="2" id="KW-0732">Signal</keyword>
<name>X0BNG9_FUSOX</name>
<evidence type="ECO:0000256" key="1">
    <source>
        <dbReference type="SAM" id="MobiDB-lite"/>
    </source>
</evidence>
<protein>
    <submittedName>
        <fullName evidence="3">Uncharacterized protein</fullName>
    </submittedName>
</protein>
<reference evidence="3 4" key="1">
    <citation type="submission" date="2011-11" db="EMBL/GenBank/DDBJ databases">
        <title>The Genome Sequence of Fusarium oxysporum PHW815.</title>
        <authorList>
            <consortium name="The Broad Institute Genome Sequencing Platform"/>
            <person name="Ma L.-J."/>
            <person name="Gale L.R."/>
            <person name="Schwartz D.C."/>
            <person name="Zhou S."/>
            <person name="Corby-Kistler H."/>
            <person name="Young S.K."/>
            <person name="Zeng Q."/>
            <person name="Gargeya S."/>
            <person name="Fitzgerald M."/>
            <person name="Haas B."/>
            <person name="Abouelleil A."/>
            <person name="Alvarado L."/>
            <person name="Arachchi H.M."/>
            <person name="Berlin A."/>
            <person name="Brown A."/>
            <person name="Chapman S.B."/>
            <person name="Chen Z."/>
            <person name="Dunbar C."/>
            <person name="Freedman E."/>
            <person name="Gearin G."/>
            <person name="Goldberg J."/>
            <person name="Griggs A."/>
            <person name="Gujja S."/>
            <person name="Heiman D."/>
            <person name="Howarth C."/>
            <person name="Larson L."/>
            <person name="Lui A."/>
            <person name="MacDonald P.J.P."/>
            <person name="Montmayeur A."/>
            <person name="Murphy C."/>
            <person name="Neiman D."/>
            <person name="Pearson M."/>
            <person name="Priest M."/>
            <person name="Roberts A."/>
            <person name="Saif S."/>
            <person name="Shea T."/>
            <person name="Shenoy N."/>
            <person name="Sisk P."/>
            <person name="Stolte C."/>
            <person name="Sykes S."/>
            <person name="Wortman J."/>
            <person name="Nusbaum C."/>
            <person name="Birren B."/>
        </authorList>
    </citation>
    <scope>NUCLEOTIDE SEQUENCE [LARGE SCALE GENOMIC DNA]</scope>
    <source>
        <strain evidence="3 4">54005</strain>
    </source>
</reference>
<gene>
    <name evidence="3" type="ORF">FOQG_15006</name>
</gene>
<feature type="compositionally biased region" description="Basic and acidic residues" evidence="1">
    <location>
        <begin position="101"/>
        <end position="110"/>
    </location>
</feature>
<dbReference type="Proteomes" id="UP000030663">
    <property type="component" value="Unassembled WGS sequence"/>
</dbReference>
<dbReference type="AlphaFoldDB" id="X0BNG9"/>
<evidence type="ECO:0000313" key="3">
    <source>
        <dbReference type="EMBL" id="EXK80463.1"/>
    </source>
</evidence>
<feature type="signal peptide" evidence="2">
    <location>
        <begin position="1"/>
        <end position="33"/>
    </location>
</feature>
<dbReference type="EMBL" id="JH658443">
    <property type="protein sequence ID" value="EXK80463.1"/>
    <property type="molecule type" value="Genomic_DNA"/>
</dbReference>
<sequence>MTTQIRGPPGHVMSHLVSSVILKLLSTLMDSLSWQLNPYLTGGGSSKSNRGGIDVDLPESGHQSKDRSVIPAAKVPPSGDGWVDRFPDGLSYLSKEIERSATADNRDNAHMHGSIGRCIHNERSSIP</sequence>
<organism evidence="3 4">
    <name type="scientific">Fusarium oxysporum f. sp. raphani 54005</name>
    <dbReference type="NCBI Taxonomy" id="1089458"/>
    <lineage>
        <taxon>Eukaryota</taxon>
        <taxon>Fungi</taxon>
        <taxon>Dikarya</taxon>
        <taxon>Ascomycota</taxon>
        <taxon>Pezizomycotina</taxon>
        <taxon>Sordariomycetes</taxon>
        <taxon>Hypocreomycetidae</taxon>
        <taxon>Hypocreales</taxon>
        <taxon>Nectriaceae</taxon>
        <taxon>Fusarium</taxon>
        <taxon>Fusarium oxysporum species complex</taxon>
    </lineage>
</organism>
<feature type="region of interest" description="Disordered" evidence="1">
    <location>
        <begin position="101"/>
        <end position="127"/>
    </location>
</feature>
<proteinExistence type="predicted"/>
<dbReference type="HOGENOM" id="CLU_1970691_0_0_1"/>
<accession>X0BNG9</accession>
<keyword evidence="4" id="KW-1185">Reference proteome</keyword>
<feature type="region of interest" description="Disordered" evidence="1">
    <location>
        <begin position="40"/>
        <end position="81"/>
    </location>
</feature>
<evidence type="ECO:0000313" key="4">
    <source>
        <dbReference type="Proteomes" id="UP000030663"/>
    </source>
</evidence>
<feature type="chain" id="PRO_5004938739" evidence="2">
    <location>
        <begin position="34"/>
        <end position="127"/>
    </location>
</feature>
<evidence type="ECO:0000256" key="2">
    <source>
        <dbReference type="SAM" id="SignalP"/>
    </source>
</evidence>